<dbReference type="SUPFAM" id="SSF52166">
    <property type="entry name" value="Ribosomal protein L4"/>
    <property type="match status" value="1"/>
</dbReference>
<comment type="subunit">
    <text evidence="5">Part of the 50S ribosomal subunit.</text>
</comment>
<comment type="similarity">
    <text evidence="1 5">Belongs to the universal ribosomal protein uL4 family.</text>
</comment>
<dbReference type="NCBIfam" id="TIGR03953">
    <property type="entry name" value="rplD_bact"/>
    <property type="match status" value="1"/>
</dbReference>
<comment type="function">
    <text evidence="5">One of the primary rRNA binding proteins, this protein initially binds near the 5'-end of the 23S rRNA. It is important during the early stages of 50S assembly. It makes multiple contacts with different domains of the 23S rRNA in the assembled 50S subunit and ribosome.</text>
</comment>
<dbReference type="InterPro" id="IPR013005">
    <property type="entry name" value="Ribosomal_uL4-like"/>
</dbReference>
<keyword evidence="5" id="KW-0694">RNA-binding</keyword>
<comment type="caution">
    <text evidence="6">The sequence shown here is derived from an EMBL/GenBank/DDBJ whole genome shotgun (WGS) entry which is preliminary data.</text>
</comment>
<comment type="function">
    <text evidence="5">Forms part of the polypeptide exit tunnel.</text>
</comment>
<reference evidence="6 7" key="1">
    <citation type="submission" date="2014-12" db="EMBL/GenBank/DDBJ databases">
        <title>Genome assembly of Enhygromyxa salina DSM 15201.</title>
        <authorList>
            <person name="Sharma G."/>
            <person name="Subramanian S."/>
        </authorList>
    </citation>
    <scope>NUCLEOTIDE SEQUENCE [LARGE SCALE GENOMIC DNA]</scope>
    <source>
        <strain evidence="6 7">DSM 15201</strain>
    </source>
</reference>
<evidence type="ECO:0000256" key="1">
    <source>
        <dbReference type="ARBA" id="ARBA00010528"/>
    </source>
</evidence>
<organism evidence="6 7">
    <name type="scientific">Enhygromyxa salina</name>
    <dbReference type="NCBI Taxonomy" id="215803"/>
    <lineage>
        <taxon>Bacteria</taxon>
        <taxon>Pseudomonadati</taxon>
        <taxon>Myxococcota</taxon>
        <taxon>Polyangia</taxon>
        <taxon>Nannocystales</taxon>
        <taxon>Nannocystaceae</taxon>
        <taxon>Enhygromyxa</taxon>
    </lineage>
</organism>
<evidence type="ECO:0000256" key="5">
    <source>
        <dbReference type="HAMAP-Rule" id="MF_01328"/>
    </source>
</evidence>
<dbReference type="PANTHER" id="PTHR10746:SF6">
    <property type="entry name" value="LARGE RIBOSOMAL SUBUNIT PROTEIN UL4M"/>
    <property type="match status" value="1"/>
</dbReference>
<evidence type="ECO:0000256" key="2">
    <source>
        <dbReference type="ARBA" id="ARBA00022980"/>
    </source>
</evidence>
<dbReference type="InterPro" id="IPR002136">
    <property type="entry name" value="Ribosomal_uL4"/>
</dbReference>
<dbReference type="Pfam" id="PF00573">
    <property type="entry name" value="Ribosomal_L4"/>
    <property type="match status" value="1"/>
</dbReference>
<dbReference type="GO" id="GO:0019843">
    <property type="term" value="F:rRNA binding"/>
    <property type="evidence" value="ECO:0007669"/>
    <property type="project" value="UniProtKB-UniRule"/>
</dbReference>
<sequence length="219" mass="23703">MAKLNVKDLEGNDVDSIDVADEVFATEVKEHLLWEVVRWQRAKARAGTAATKERSDVHGTHAKMFKQKGTGRARHGSARVNVFRGGGVVHGPRPRSYEFSMNKKARAGALRSALSLRASEGNLTVIRDFQVAGGKTRNLVTALTKLDARKALLVDAAGNVSLGRSSCNLPTAQHLVPEGLNVYDILRFPKLLISEAALREVERRLLAAGASDTIQEGAA</sequence>
<dbReference type="Gene3D" id="3.40.1370.10">
    <property type="match status" value="1"/>
</dbReference>
<keyword evidence="3 5" id="KW-0687">Ribonucleoprotein</keyword>
<evidence type="ECO:0000313" key="6">
    <source>
        <dbReference type="EMBL" id="KIG15743.1"/>
    </source>
</evidence>
<evidence type="ECO:0000256" key="3">
    <source>
        <dbReference type="ARBA" id="ARBA00023274"/>
    </source>
</evidence>
<dbReference type="GO" id="GO:1990904">
    <property type="term" value="C:ribonucleoprotein complex"/>
    <property type="evidence" value="ECO:0007669"/>
    <property type="project" value="UniProtKB-KW"/>
</dbReference>
<evidence type="ECO:0000256" key="4">
    <source>
        <dbReference type="ARBA" id="ARBA00035244"/>
    </source>
</evidence>
<dbReference type="EMBL" id="JMCC02000048">
    <property type="protein sequence ID" value="KIG15743.1"/>
    <property type="molecule type" value="Genomic_DNA"/>
</dbReference>
<evidence type="ECO:0000313" key="7">
    <source>
        <dbReference type="Proteomes" id="UP000031599"/>
    </source>
</evidence>
<keyword evidence="5" id="KW-0699">rRNA-binding</keyword>
<proteinExistence type="inferred from homology"/>
<gene>
    <name evidence="5" type="primary">rplD</name>
    <name evidence="6" type="ORF">DB30_05313</name>
</gene>
<dbReference type="AlphaFoldDB" id="A0A0C1ZXD9"/>
<dbReference type="GO" id="GO:0005840">
    <property type="term" value="C:ribosome"/>
    <property type="evidence" value="ECO:0007669"/>
    <property type="project" value="UniProtKB-KW"/>
</dbReference>
<keyword evidence="2 5" id="KW-0689">Ribosomal protein</keyword>
<dbReference type="GO" id="GO:0006412">
    <property type="term" value="P:translation"/>
    <property type="evidence" value="ECO:0007669"/>
    <property type="project" value="UniProtKB-UniRule"/>
</dbReference>
<dbReference type="HAMAP" id="MF_01328_B">
    <property type="entry name" value="Ribosomal_uL4_B"/>
    <property type="match status" value="1"/>
</dbReference>
<dbReference type="PANTHER" id="PTHR10746">
    <property type="entry name" value="50S RIBOSOMAL PROTEIN L4"/>
    <property type="match status" value="1"/>
</dbReference>
<protein>
    <recommendedName>
        <fullName evidence="4 5">Large ribosomal subunit protein uL4</fullName>
    </recommendedName>
</protein>
<dbReference type="GO" id="GO:0003735">
    <property type="term" value="F:structural constituent of ribosome"/>
    <property type="evidence" value="ECO:0007669"/>
    <property type="project" value="InterPro"/>
</dbReference>
<accession>A0A0C1ZXD9</accession>
<name>A0A0C1ZXD9_9BACT</name>
<dbReference type="InterPro" id="IPR023574">
    <property type="entry name" value="Ribosomal_uL4_dom_sf"/>
</dbReference>
<dbReference type="Proteomes" id="UP000031599">
    <property type="component" value="Unassembled WGS sequence"/>
</dbReference>
<dbReference type="RefSeq" id="WP_052551072.1">
    <property type="nucleotide sequence ID" value="NZ_JMCC02000048.1"/>
</dbReference>